<keyword evidence="5 8" id="KW-0812">Transmembrane</keyword>
<feature type="transmembrane region" description="Helical" evidence="8">
    <location>
        <begin position="248"/>
        <end position="266"/>
    </location>
</feature>
<name>A0A0M3RA42_9BACI</name>
<reference evidence="10 11" key="2">
    <citation type="journal article" date="2016" name="Int. J. Syst. Evol. Microbiol.">
        <title>Bacillus gobiensis sp. nov., isolated from a soil sample.</title>
        <authorList>
            <person name="Liu B."/>
            <person name="Liu G.H."/>
            <person name="Cetin S."/>
            <person name="Schumann P."/>
            <person name="Pan Z.Z."/>
            <person name="Chen Q.Q."/>
        </authorList>
    </citation>
    <scope>NUCLEOTIDE SEQUENCE [LARGE SCALE GENOMIC DNA]</scope>
    <source>
        <strain evidence="10 11">FJAT-4402</strain>
    </source>
</reference>
<evidence type="ECO:0000256" key="8">
    <source>
        <dbReference type="RuleBase" id="RU361157"/>
    </source>
</evidence>
<dbReference type="OrthoDB" id="9794365at2"/>
<dbReference type="RefSeq" id="WP_053604328.1">
    <property type="nucleotide sequence ID" value="NZ_CP012600.1"/>
</dbReference>
<evidence type="ECO:0000259" key="9">
    <source>
        <dbReference type="PROSITE" id="PS51012"/>
    </source>
</evidence>
<evidence type="ECO:0000313" key="10">
    <source>
        <dbReference type="EMBL" id="ALC82532.1"/>
    </source>
</evidence>
<dbReference type="Pfam" id="PF01061">
    <property type="entry name" value="ABC2_membrane"/>
    <property type="match status" value="1"/>
</dbReference>
<feature type="transmembrane region" description="Helical" evidence="8">
    <location>
        <begin position="184"/>
        <end position="201"/>
    </location>
</feature>
<feature type="domain" description="ABC transmembrane type-2" evidence="9">
    <location>
        <begin position="35"/>
        <end position="268"/>
    </location>
</feature>
<keyword evidence="7 8" id="KW-0472">Membrane</keyword>
<dbReference type="EMBL" id="CP012600">
    <property type="protein sequence ID" value="ALC82532.1"/>
    <property type="molecule type" value="Genomic_DNA"/>
</dbReference>
<sequence length="276" mass="32451">MNALVRILKEQFTSFPLILRLAVYETKSTYQMNYLGVFWQFLNPLIQMLAYWFVFGMGLRHGGAMRTGLDEPVPFIIWMLAGLIPWFFISPTILDGSNSVFRRINMVAKMNFPISSLPSVVIASNLFSFFVMIAVYIVVLLLNGIYPSLHWIQFIYYFLCMVSFMFAFSLFNSTISVLVRDYQLLLQAVTRLLFFLLPIFWDISEQIGEKFPELLPVIKLNPLFYIIDGFRDSFLDGQWFFQDMKYTLYFWVFTLLLLTVGSILHLKFRDKFVDFL</sequence>
<protein>
    <recommendedName>
        <fullName evidence="8">Transport permease protein</fullName>
    </recommendedName>
</protein>
<gene>
    <name evidence="10" type="ORF">AM592_13785</name>
</gene>
<dbReference type="PANTHER" id="PTHR30413">
    <property type="entry name" value="INNER MEMBRANE TRANSPORT PERMEASE"/>
    <property type="match status" value="1"/>
</dbReference>
<dbReference type="GO" id="GO:0015920">
    <property type="term" value="P:lipopolysaccharide transport"/>
    <property type="evidence" value="ECO:0007669"/>
    <property type="project" value="TreeGrafter"/>
</dbReference>
<feature type="transmembrane region" description="Helical" evidence="8">
    <location>
        <begin position="154"/>
        <end position="172"/>
    </location>
</feature>
<keyword evidence="11" id="KW-1185">Reference proteome</keyword>
<evidence type="ECO:0000256" key="1">
    <source>
        <dbReference type="ARBA" id="ARBA00004651"/>
    </source>
</evidence>
<dbReference type="PATRIC" id="fig|1441095.3.peg.3026"/>
<evidence type="ECO:0000256" key="6">
    <source>
        <dbReference type="ARBA" id="ARBA00022989"/>
    </source>
</evidence>
<dbReference type="AlphaFoldDB" id="A0A0M3RA42"/>
<evidence type="ECO:0000256" key="3">
    <source>
        <dbReference type="ARBA" id="ARBA00022448"/>
    </source>
</evidence>
<proteinExistence type="inferred from homology"/>
<dbReference type="GO" id="GO:0140359">
    <property type="term" value="F:ABC-type transporter activity"/>
    <property type="evidence" value="ECO:0007669"/>
    <property type="project" value="InterPro"/>
</dbReference>
<feature type="transmembrane region" description="Helical" evidence="8">
    <location>
        <begin position="75"/>
        <end position="94"/>
    </location>
</feature>
<dbReference type="PROSITE" id="PS51012">
    <property type="entry name" value="ABC_TM2"/>
    <property type="match status" value="1"/>
</dbReference>
<dbReference type="STRING" id="1441095.AM592_13785"/>
<reference evidence="11" key="1">
    <citation type="submission" date="2015-08" db="EMBL/GenBank/DDBJ databases">
        <title>Genome sequencing project for genomic taxonomy and phylogenomics of Bacillus-like bacteria.</title>
        <authorList>
            <person name="Liu B."/>
            <person name="Wang J."/>
            <person name="Zhu Y."/>
            <person name="Liu G."/>
            <person name="Chen Q."/>
            <person name="Chen Z."/>
            <person name="Lan J."/>
            <person name="Che J."/>
            <person name="Ge C."/>
            <person name="Shi H."/>
            <person name="Pan Z."/>
            <person name="Liu X."/>
        </authorList>
    </citation>
    <scope>NUCLEOTIDE SEQUENCE [LARGE SCALE GENOMIC DNA]</scope>
    <source>
        <strain evidence="11">FJAT-4402</strain>
    </source>
</reference>
<organism evidence="10 11">
    <name type="scientific">Bacillus gobiensis</name>
    <dbReference type="NCBI Taxonomy" id="1441095"/>
    <lineage>
        <taxon>Bacteria</taxon>
        <taxon>Bacillati</taxon>
        <taxon>Bacillota</taxon>
        <taxon>Bacilli</taxon>
        <taxon>Bacillales</taxon>
        <taxon>Bacillaceae</taxon>
        <taxon>Bacillus</taxon>
    </lineage>
</organism>
<feature type="transmembrane region" description="Helical" evidence="8">
    <location>
        <begin position="34"/>
        <end position="55"/>
    </location>
</feature>
<comment type="similarity">
    <text evidence="2 8">Belongs to the ABC-2 integral membrane protein family.</text>
</comment>
<evidence type="ECO:0000313" key="11">
    <source>
        <dbReference type="Proteomes" id="UP000067625"/>
    </source>
</evidence>
<feature type="transmembrane region" description="Helical" evidence="8">
    <location>
        <begin position="115"/>
        <end position="142"/>
    </location>
</feature>
<dbReference type="InterPro" id="IPR047817">
    <property type="entry name" value="ABC2_TM_bact-type"/>
</dbReference>
<keyword evidence="4 8" id="KW-1003">Cell membrane</keyword>
<dbReference type="PANTHER" id="PTHR30413:SF10">
    <property type="entry name" value="CAPSULE POLYSACCHARIDE EXPORT INNER-MEMBRANE PROTEIN CTRC"/>
    <property type="match status" value="1"/>
</dbReference>
<dbReference type="InterPro" id="IPR013525">
    <property type="entry name" value="ABC2_TM"/>
</dbReference>
<evidence type="ECO:0000256" key="7">
    <source>
        <dbReference type="ARBA" id="ARBA00023136"/>
    </source>
</evidence>
<accession>A0A0M3RA42</accession>
<dbReference type="GO" id="GO:0005886">
    <property type="term" value="C:plasma membrane"/>
    <property type="evidence" value="ECO:0007669"/>
    <property type="project" value="UniProtKB-SubCell"/>
</dbReference>
<keyword evidence="3 8" id="KW-0813">Transport</keyword>
<evidence type="ECO:0000256" key="5">
    <source>
        <dbReference type="ARBA" id="ARBA00022692"/>
    </source>
</evidence>
<comment type="subcellular location">
    <subcellularLocation>
        <location evidence="1 8">Cell membrane</location>
        <topology evidence="1 8">Multi-pass membrane protein</topology>
    </subcellularLocation>
</comment>
<dbReference type="Proteomes" id="UP000067625">
    <property type="component" value="Chromosome"/>
</dbReference>
<evidence type="ECO:0000256" key="4">
    <source>
        <dbReference type="ARBA" id="ARBA00022475"/>
    </source>
</evidence>
<keyword evidence="6 8" id="KW-1133">Transmembrane helix</keyword>
<evidence type="ECO:0000256" key="2">
    <source>
        <dbReference type="ARBA" id="ARBA00007783"/>
    </source>
</evidence>